<organism evidence="1 2">
    <name type="scientific">Dyella flava</name>
    <dbReference type="NCBI Taxonomy" id="1920170"/>
    <lineage>
        <taxon>Bacteria</taxon>
        <taxon>Pseudomonadati</taxon>
        <taxon>Pseudomonadota</taxon>
        <taxon>Gammaproteobacteria</taxon>
        <taxon>Lysobacterales</taxon>
        <taxon>Rhodanobacteraceae</taxon>
        <taxon>Dyella</taxon>
    </lineage>
</organism>
<name>A0ABS2K2Q6_9GAMM</name>
<dbReference type="Proteomes" id="UP001430149">
    <property type="component" value="Unassembled WGS sequence"/>
</dbReference>
<proteinExistence type="predicted"/>
<gene>
    <name evidence="1" type="ORF">ISP19_06545</name>
</gene>
<dbReference type="EMBL" id="JADIKE010000030">
    <property type="protein sequence ID" value="MBM7125037.1"/>
    <property type="molecule type" value="Genomic_DNA"/>
</dbReference>
<keyword evidence="2" id="KW-1185">Reference proteome</keyword>
<sequence length="90" mass="9846">MNLGQINTLECRRFEARLASLASGFFARYSITPVGDPCYYGVDPKGGGRLFLAFFQGEGFLLKIRTVDGAADVLIGPMGAPLEWQDDGWL</sequence>
<accession>A0ABS2K2Q6</accession>
<comment type="caution">
    <text evidence="1">The sequence shown here is derived from an EMBL/GenBank/DDBJ whole genome shotgun (WGS) entry which is preliminary data.</text>
</comment>
<reference evidence="1" key="1">
    <citation type="submission" date="2020-10" db="EMBL/GenBank/DDBJ databases">
        <title>Phylogeny of dyella-like bacteria.</title>
        <authorList>
            <person name="Fu J."/>
        </authorList>
    </citation>
    <scope>NUCLEOTIDE SEQUENCE</scope>
    <source>
        <strain evidence="1">DHOC52</strain>
    </source>
</reference>
<evidence type="ECO:0000313" key="2">
    <source>
        <dbReference type="Proteomes" id="UP001430149"/>
    </source>
</evidence>
<evidence type="ECO:0000313" key="1">
    <source>
        <dbReference type="EMBL" id="MBM7125037.1"/>
    </source>
</evidence>
<protein>
    <submittedName>
        <fullName evidence="1">Uncharacterized protein</fullName>
    </submittedName>
</protein>
<dbReference type="RefSeq" id="WP_204680554.1">
    <property type="nucleotide sequence ID" value="NZ_BSNR01000021.1"/>
</dbReference>